<sequence length="616" mass="66597">MEHEKNPPTPDGSDDRIEDADAYRVDTHDPGRTDHRADDDRADIARGRNADKIGREYWLSVNFIGTLFAVGLAFMGGIGGFGLIAPILNTINEDIGPSPNINWVSLANIACGAVFFLLVGSLSDILGRRWFFVFGSCLALIGSIVGATAQSVNTLIASQVLIGIAVAFQQSFFWVVAEIVPMKYRYLANSYCYLMSTPSSPLAARVAYSFLNYPGGWRNSYYFLIAINGSSMIAWYLFYHPPTFSMLHRKRMARDLILHFDWIGFCLYSGGLLLFIFGINWGGVLYPWASGHVIATMVIGGVTLAGILPAYEIWITKRGKQSYLPIHLFKNRRFMAAAVNNGLAAGVYYGFSLVFPMVVTNLYYARGEISMYDVGTQAGLAPMGFVFAQVCHGFVEWVTGPKWGMIGSSIIGAAFLTSVSANLDDRVQTEAILVIGAFAMGLVEGLATTTATFPLRSQEEIGQGGGLTGSMRNFVSAIATAVYTATLNNRLTQTTAEYVNPVATQMGLSQSALPALANALGNKAPFSSVPGITPAIQAAVQEPYRNAFRDAAKTVFLVSLAFSGSAVILSFFTTNNDQATMNYVAGAIHGGKTEKAYNAEIKEKKRSDGDGPEAKA</sequence>
<evidence type="ECO:0000259" key="8">
    <source>
        <dbReference type="PROSITE" id="PS50850"/>
    </source>
</evidence>
<dbReference type="InterPro" id="IPR020846">
    <property type="entry name" value="MFS_dom"/>
</dbReference>
<accession>A0AAI8YUU9</accession>
<keyword evidence="3 7" id="KW-0812">Transmembrane</keyword>
<organism evidence="9 10">
    <name type="scientific">Lecanosticta acicola</name>
    <dbReference type="NCBI Taxonomy" id="111012"/>
    <lineage>
        <taxon>Eukaryota</taxon>
        <taxon>Fungi</taxon>
        <taxon>Dikarya</taxon>
        <taxon>Ascomycota</taxon>
        <taxon>Pezizomycotina</taxon>
        <taxon>Dothideomycetes</taxon>
        <taxon>Dothideomycetidae</taxon>
        <taxon>Mycosphaerellales</taxon>
        <taxon>Mycosphaerellaceae</taxon>
        <taxon>Lecanosticta</taxon>
    </lineage>
</organism>
<evidence type="ECO:0000256" key="6">
    <source>
        <dbReference type="SAM" id="MobiDB-lite"/>
    </source>
</evidence>
<feature type="transmembrane region" description="Helical" evidence="7">
    <location>
        <begin position="155"/>
        <end position="176"/>
    </location>
</feature>
<evidence type="ECO:0000256" key="1">
    <source>
        <dbReference type="ARBA" id="ARBA00004141"/>
    </source>
</evidence>
<evidence type="ECO:0000313" key="9">
    <source>
        <dbReference type="EMBL" id="CAK3897879.1"/>
    </source>
</evidence>
<dbReference type="EMBL" id="CAVMBE010000010">
    <property type="protein sequence ID" value="CAK3897879.1"/>
    <property type="molecule type" value="Genomic_DNA"/>
</dbReference>
<reference evidence="9" key="1">
    <citation type="submission" date="2023-11" db="EMBL/GenBank/DDBJ databases">
        <authorList>
            <person name="Alioto T."/>
            <person name="Alioto T."/>
            <person name="Gomez Garrido J."/>
        </authorList>
    </citation>
    <scope>NUCLEOTIDE SEQUENCE</scope>
</reference>
<dbReference type="AlphaFoldDB" id="A0AAI8YUU9"/>
<feature type="transmembrane region" description="Helical" evidence="7">
    <location>
        <begin position="554"/>
        <end position="572"/>
    </location>
</feature>
<evidence type="ECO:0000256" key="7">
    <source>
        <dbReference type="SAM" id="Phobius"/>
    </source>
</evidence>
<feature type="region of interest" description="Disordered" evidence="6">
    <location>
        <begin position="1"/>
        <end position="40"/>
    </location>
</feature>
<feature type="compositionally biased region" description="Basic and acidic residues" evidence="6">
    <location>
        <begin position="13"/>
        <end position="40"/>
    </location>
</feature>
<name>A0AAI8YUU9_9PEZI</name>
<keyword evidence="4 7" id="KW-1133">Transmembrane helix</keyword>
<evidence type="ECO:0000256" key="3">
    <source>
        <dbReference type="ARBA" id="ARBA00022692"/>
    </source>
</evidence>
<protein>
    <submittedName>
        <fullName evidence="9">MFS general substrate transporter</fullName>
    </submittedName>
</protein>
<feature type="transmembrane region" description="Helical" evidence="7">
    <location>
        <begin position="293"/>
        <end position="314"/>
    </location>
</feature>
<dbReference type="Pfam" id="PF06609">
    <property type="entry name" value="TRI12"/>
    <property type="match status" value="1"/>
</dbReference>
<dbReference type="PANTHER" id="PTHR23501">
    <property type="entry name" value="MAJOR FACILITATOR SUPERFAMILY"/>
    <property type="match status" value="1"/>
</dbReference>
<feature type="transmembrane region" description="Helical" evidence="7">
    <location>
        <begin position="334"/>
        <end position="359"/>
    </location>
</feature>
<comment type="caution">
    <text evidence="9">The sequence shown here is derived from an EMBL/GenBank/DDBJ whole genome shotgun (WGS) entry which is preliminary data.</text>
</comment>
<comment type="subcellular location">
    <subcellularLocation>
        <location evidence="1">Membrane</location>
        <topology evidence="1">Multi-pass membrane protein</topology>
    </subcellularLocation>
</comment>
<evidence type="ECO:0000313" key="10">
    <source>
        <dbReference type="Proteomes" id="UP001296104"/>
    </source>
</evidence>
<feature type="transmembrane region" description="Helical" evidence="7">
    <location>
        <begin position="405"/>
        <end position="423"/>
    </location>
</feature>
<feature type="transmembrane region" description="Helical" evidence="7">
    <location>
        <begin position="260"/>
        <end position="281"/>
    </location>
</feature>
<feature type="transmembrane region" description="Helical" evidence="7">
    <location>
        <begin position="220"/>
        <end position="239"/>
    </location>
</feature>
<feature type="transmembrane region" description="Helical" evidence="7">
    <location>
        <begin position="57"/>
        <end position="88"/>
    </location>
</feature>
<feature type="transmembrane region" description="Helical" evidence="7">
    <location>
        <begin position="379"/>
        <end position="398"/>
    </location>
</feature>
<feature type="domain" description="Major facilitator superfamily (MFS) profile" evidence="8">
    <location>
        <begin position="66"/>
        <end position="578"/>
    </location>
</feature>
<dbReference type="SUPFAM" id="SSF103473">
    <property type="entry name" value="MFS general substrate transporter"/>
    <property type="match status" value="1"/>
</dbReference>
<dbReference type="GO" id="GO:0022857">
    <property type="term" value="F:transmembrane transporter activity"/>
    <property type="evidence" value="ECO:0007669"/>
    <property type="project" value="InterPro"/>
</dbReference>
<dbReference type="InterPro" id="IPR010573">
    <property type="entry name" value="MFS_Str1/Tri12-like"/>
</dbReference>
<feature type="transmembrane region" description="Helical" evidence="7">
    <location>
        <begin position="429"/>
        <end position="447"/>
    </location>
</feature>
<dbReference type="PANTHER" id="PTHR23501:SF109">
    <property type="entry name" value="MAJOR FACILITATOR SUPERFAMILY (MFS) PROFILE DOMAIN-CONTAINING PROTEIN-RELATED"/>
    <property type="match status" value="1"/>
</dbReference>
<dbReference type="InterPro" id="IPR036259">
    <property type="entry name" value="MFS_trans_sf"/>
</dbReference>
<feature type="transmembrane region" description="Helical" evidence="7">
    <location>
        <begin position="131"/>
        <end position="149"/>
    </location>
</feature>
<dbReference type="PROSITE" id="PS50850">
    <property type="entry name" value="MFS"/>
    <property type="match status" value="1"/>
</dbReference>
<feature type="transmembrane region" description="Helical" evidence="7">
    <location>
        <begin position="188"/>
        <end position="208"/>
    </location>
</feature>
<dbReference type="GO" id="GO:0005886">
    <property type="term" value="C:plasma membrane"/>
    <property type="evidence" value="ECO:0007669"/>
    <property type="project" value="TreeGrafter"/>
</dbReference>
<evidence type="ECO:0000256" key="4">
    <source>
        <dbReference type="ARBA" id="ARBA00022989"/>
    </source>
</evidence>
<feature type="transmembrane region" description="Helical" evidence="7">
    <location>
        <begin position="100"/>
        <end position="119"/>
    </location>
</feature>
<evidence type="ECO:0000256" key="5">
    <source>
        <dbReference type="ARBA" id="ARBA00023136"/>
    </source>
</evidence>
<evidence type="ECO:0000256" key="2">
    <source>
        <dbReference type="ARBA" id="ARBA00022448"/>
    </source>
</evidence>
<keyword evidence="5 7" id="KW-0472">Membrane</keyword>
<keyword evidence="2" id="KW-0813">Transport</keyword>
<proteinExistence type="predicted"/>
<dbReference type="Gene3D" id="1.20.1250.20">
    <property type="entry name" value="MFS general substrate transporter like domains"/>
    <property type="match status" value="1"/>
</dbReference>
<keyword evidence="10" id="KW-1185">Reference proteome</keyword>
<dbReference type="Proteomes" id="UP001296104">
    <property type="component" value="Unassembled WGS sequence"/>
</dbReference>
<gene>
    <name evidence="9" type="ORF">LECACI_7A002409</name>
</gene>